<dbReference type="Proteomes" id="UP000063964">
    <property type="component" value="Chromosome"/>
</dbReference>
<dbReference type="PANTHER" id="PTHR30035:SF1">
    <property type="entry name" value="AB HYDROLASE-1 DOMAIN-CONTAINING PROTEIN"/>
    <property type="match status" value="1"/>
</dbReference>
<dbReference type="STRING" id="888061.AXF15_05595"/>
<keyword evidence="1" id="KW-0732">Signal</keyword>
<dbReference type="EMBL" id="CP014230">
    <property type="protein sequence ID" value="AMD92636.1"/>
    <property type="molecule type" value="Genomic_DNA"/>
</dbReference>
<feature type="signal peptide" evidence="1">
    <location>
        <begin position="1"/>
        <end position="20"/>
    </location>
</feature>
<feature type="chain" id="PRO_5007067593" description="AB hydrolase-1 domain-containing protein" evidence="1">
    <location>
        <begin position="21"/>
        <end position="430"/>
    </location>
</feature>
<dbReference type="KEGG" id="doa:AXF15_05595"/>
<proteinExistence type="predicted"/>
<dbReference type="GO" id="GO:0016020">
    <property type="term" value="C:membrane"/>
    <property type="evidence" value="ECO:0007669"/>
    <property type="project" value="InterPro"/>
</dbReference>
<sequence>MRRFLLPLICVMLGVLPAHAYDYPFKDPYAATVMGTLPEDELPLSSVRPPGFRDLNPLRDLGAVRVREILMHDRPVPELLWYDDALQYSTALQRRRAPLLFVIAGTGSSYDSANCRYLQQVFHRAGFHVVTLSSPTYPNFVVSTSSTQVPGFIPQDVADLYRCMNAIADEIGRDQIISVNLTGYSLGGTQAAFLAELDSREKRLGFRKILMINPAVNLMASAMRLDRLLADNVRDRADAAHKVAHLVEELSAAYKSSSEVNFGDDFLYSLGGRTFTETELKILIGVAFRVSLANMVFTSDVCTGAGYIAPRGHAVTREESLSSYMDAAVGVTFEDYVEEYLLPFLAFKDPSMTRERAIAACSLESIAAYLRKSSHIKVMTNRDDLILTKEDLSFLSATFGPRFKLYPIGGHCGNLRYRDNVAVMLDFFQK</sequence>
<dbReference type="OrthoDB" id="7328659at2"/>
<dbReference type="InterPro" id="IPR029058">
    <property type="entry name" value="AB_hydrolase_fold"/>
</dbReference>
<dbReference type="AlphaFoldDB" id="A0A0X8JPU6"/>
<dbReference type="InterPro" id="IPR007428">
    <property type="entry name" value="MlaA"/>
</dbReference>
<evidence type="ECO:0000313" key="2">
    <source>
        <dbReference type="EMBL" id="AMD92636.1"/>
    </source>
</evidence>
<name>A0A0X8JPU6_9BACT</name>
<reference evidence="3" key="1">
    <citation type="submission" date="2016-02" db="EMBL/GenBank/DDBJ databases">
        <authorList>
            <person name="Holder M.E."/>
            <person name="Ajami N.J."/>
            <person name="Petrosino J.F."/>
        </authorList>
    </citation>
    <scope>NUCLEOTIDE SEQUENCE [LARGE SCALE GENOMIC DNA]</scope>
    <source>
        <strain evidence="3">DSM 12838</strain>
    </source>
</reference>
<evidence type="ECO:0000313" key="3">
    <source>
        <dbReference type="Proteomes" id="UP000063964"/>
    </source>
</evidence>
<gene>
    <name evidence="2" type="ORF">AXF15_05595</name>
</gene>
<evidence type="ECO:0000256" key="1">
    <source>
        <dbReference type="SAM" id="SignalP"/>
    </source>
</evidence>
<organism evidence="2 3">
    <name type="scientific">Desulfomicrobium orale DSM 12838</name>
    <dbReference type="NCBI Taxonomy" id="888061"/>
    <lineage>
        <taxon>Bacteria</taxon>
        <taxon>Pseudomonadati</taxon>
        <taxon>Thermodesulfobacteriota</taxon>
        <taxon>Desulfovibrionia</taxon>
        <taxon>Desulfovibrionales</taxon>
        <taxon>Desulfomicrobiaceae</taxon>
        <taxon>Desulfomicrobium</taxon>
    </lineage>
</organism>
<protein>
    <recommendedName>
        <fullName evidence="4">AB hydrolase-1 domain-containing protein</fullName>
    </recommendedName>
</protein>
<dbReference type="RefSeq" id="WP_066604487.1">
    <property type="nucleotide sequence ID" value="NZ_CP014230.1"/>
</dbReference>
<dbReference type="SUPFAM" id="SSF53474">
    <property type="entry name" value="alpha/beta-Hydrolases"/>
    <property type="match status" value="1"/>
</dbReference>
<dbReference type="Gene3D" id="3.40.50.1820">
    <property type="entry name" value="alpha/beta hydrolase"/>
    <property type="match status" value="1"/>
</dbReference>
<keyword evidence="3" id="KW-1185">Reference proteome</keyword>
<accession>A0A0X8JPU6</accession>
<dbReference type="PANTHER" id="PTHR30035">
    <property type="entry name" value="LIPOPROTEIN VACJ-RELATED"/>
    <property type="match status" value="1"/>
</dbReference>
<evidence type="ECO:0008006" key="4">
    <source>
        <dbReference type="Google" id="ProtNLM"/>
    </source>
</evidence>